<gene>
    <name evidence="1" type="ORF">HLUCCX10_01855</name>
</gene>
<dbReference type="Gene3D" id="3.90.1150.30">
    <property type="match status" value="1"/>
</dbReference>
<accession>A0A0N8KHH5</accession>
<proteinExistence type="predicted"/>
<dbReference type="InterPro" id="IPR007351">
    <property type="entry name" value="YjbR"/>
</dbReference>
<sequence>MKKGEWHYYGYLDRITSLMTLSYLRDFCLSKPGTSEDTPFDANTLCFRVGGKIFAITDLEVFDYINLKCDPERSAELREKFEGITPGYHMNKKWWNSVSVLGNVPDQLILDLVDHSYELIFASLPKKLQTEIRP</sequence>
<evidence type="ECO:0000313" key="1">
    <source>
        <dbReference type="EMBL" id="KPQ19754.1"/>
    </source>
</evidence>
<dbReference type="PANTHER" id="PTHR35145">
    <property type="entry name" value="CYTOPLASMIC PROTEIN-RELATED"/>
    <property type="match status" value="1"/>
</dbReference>
<evidence type="ECO:0008006" key="3">
    <source>
        <dbReference type="Google" id="ProtNLM"/>
    </source>
</evidence>
<dbReference type="Pfam" id="PF04237">
    <property type="entry name" value="YjbR"/>
    <property type="match status" value="1"/>
</dbReference>
<dbReference type="STRING" id="1305737.GCA_000526355_00232"/>
<organism evidence="1 2">
    <name type="scientific">Algoriphagus marincola HL-49</name>
    <dbReference type="NCBI Taxonomy" id="1305737"/>
    <lineage>
        <taxon>Bacteria</taxon>
        <taxon>Pseudomonadati</taxon>
        <taxon>Bacteroidota</taxon>
        <taxon>Cytophagia</taxon>
        <taxon>Cytophagales</taxon>
        <taxon>Cyclobacteriaceae</taxon>
        <taxon>Algoriphagus</taxon>
    </lineage>
</organism>
<dbReference type="EMBL" id="LJXT01000006">
    <property type="protein sequence ID" value="KPQ19754.1"/>
    <property type="molecule type" value="Genomic_DNA"/>
</dbReference>
<dbReference type="eggNOG" id="COG2315">
    <property type="taxonomic scope" value="Bacteria"/>
</dbReference>
<dbReference type="PANTHER" id="PTHR35145:SF1">
    <property type="entry name" value="CYTOPLASMIC PROTEIN"/>
    <property type="match status" value="1"/>
</dbReference>
<comment type="caution">
    <text evidence="1">The sequence shown here is derived from an EMBL/GenBank/DDBJ whole genome shotgun (WGS) entry which is preliminary data.</text>
</comment>
<dbReference type="InterPro" id="IPR058532">
    <property type="entry name" value="YjbR/MT2646/Rv2570-like"/>
</dbReference>
<dbReference type="SUPFAM" id="SSF142906">
    <property type="entry name" value="YjbR-like"/>
    <property type="match status" value="1"/>
</dbReference>
<dbReference type="InterPro" id="IPR038056">
    <property type="entry name" value="YjbR-like_sf"/>
</dbReference>
<reference evidence="1 2" key="1">
    <citation type="submission" date="2015-09" db="EMBL/GenBank/DDBJ databases">
        <title>Identification and resolution of microdiversity through metagenomic sequencing of parallel consortia.</title>
        <authorList>
            <person name="Nelson W.C."/>
            <person name="Romine M.F."/>
            <person name="Lindemann S.R."/>
        </authorList>
    </citation>
    <scope>NUCLEOTIDE SEQUENCE [LARGE SCALE GENOMIC DNA]</scope>
    <source>
        <strain evidence="1">HL-49</strain>
    </source>
</reference>
<dbReference type="AlphaFoldDB" id="A0A0N8KHH5"/>
<evidence type="ECO:0000313" key="2">
    <source>
        <dbReference type="Proteomes" id="UP000050421"/>
    </source>
</evidence>
<dbReference type="Proteomes" id="UP000050421">
    <property type="component" value="Unassembled WGS sequence"/>
</dbReference>
<protein>
    <recommendedName>
        <fullName evidence="3">MmcQ-like protein</fullName>
    </recommendedName>
</protein>
<name>A0A0N8KHH5_9BACT</name>
<dbReference type="PATRIC" id="fig|1305737.6.peg.1027"/>